<dbReference type="VEuPathDB" id="FungiDB:RhiirFUN_008817"/>
<comment type="caution">
    <text evidence="2">The sequence shown here is derived from an EMBL/GenBank/DDBJ whole genome shotgun (WGS) entry which is preliminary data.</text>
</comment>
<sequence>MSDIIESLEVVAAGKSAATDEINSKKLLKSMLETRKLLKICNYNKAIINSQSNKMLLICSDNTTFEIAVDGDYDDDNNAGEAGEDEDDNYYYDFSGQEDEDSEGDEKTNEVFRLQQPQRQKRPHINILKNEEEEEENDEKDKEKPISEFAIKMGYDLHVLLEHIDKLPSPPPTNNVHVLSGEDYRKALINRLKGIKSTDEFTEHESIFVPIIPSSRRKGSLSFILNEEDDDDDDGSQKMSDNSDYEIFEHQININLDDPIINRDVVAKINDPSSLLSLPIKEFESEKEVVCTIITNIIIRIYNTSLKDQLSNEIIRRREFRHHVLFYDYYEKLSVYCNLFKERPKGKTIKSQAIEMIVRSSKPSSQDPPRITSAAISTVLNKAFRIKRLLAIASDNYNIINAFPDLGSYLFTAKKMGVINFERWLELVKTGKLITFKEGKQKYERSKAIINRERAEILRNVYQNKNR</sequence>
<keyword evidence="3" id="KW-1185">Reference proteome</keyword>
<evidence type="ECO:0000313" key="2">
    <source>
        <dbReference type="EMBL" id="PKY57681.1"/>
    </source>
</evidence>
<dbReference type="VEuPathDB" id="FungiDB:RhiirA1_465170"/>
<reference evidence="2 3" key="1">
    <citation type="submission" date="2015-10" db="EMBL/GenBank/DDBJ databases">
        <title>Genome analyses suggest a sexual origin of heterokaryosis in a supposedly ancient asexual fungus.</title>
        <authorList>
            <person name="Ropars J."/>
            <person name="Sedzielewska K."/>
            <person name="Noel J."/>
            <person name="Charron P."/>
            <person name="Farinelli L."/>
            <person name="Marton T."/>
            <person name="Kruger M."/>
            <person name="Pelin A."/>
            <person name="Brachmann A."/>
            <person name="Corradi N."/>
        </authorList>
    </citation>
    <scope>NUCLEOTIDE SEQUENCE [LARGE SCALE GENOMIC DNA]</scope>
    <source>
        <strain evidence="2 3">A4</strain>
    </source>
</reference>
<feature type="region of interest" description="Disordered" evidence="1">
    <location>
        <begin position="72"/>
        <end position="143"/>
    </location>
</feature>
<dbReference type="EMBL" id="LLXI01002647">
    <property type="protein sequence ID" value="PKY57681.1"/>
    <property type="molecule type" value="Genomic_DNA"/>
</dbReference>
<organism evidence="2 3">
    <name type="scientific">Rhizophagus irregularis</name>
    <dbReference type="NCBI Taxonomy" id="588596"/>
    <lineage>
        <taxon>Eukaryota</taxon>
        <taxon>Fungi</taxon>
        <taxon>Fungi incertae sedis</taxon>
        <taxon>Mucoromycota</taxon>
        <taxon>Glomeromycotina</taxon>
        <taxon>Glomeromycetes</taxon>
        <taxon>Glomerales</taxon>
        <taxon>Glomeraceae</taxon>
        <taxon>Rhizophagus</taxon>
    </lineage>
</organism>
<name>A0A2I1HFM3_9GLOM</name>
<dbReference type="Proteomes" id="UP000234323">
    <property type="component" value="Unassembled WGS sequence"/>
</dbReference>
<dbReference type="VEuPathDB" id="FungiDB:FUN_017991"/>
<accession>A0A2I1HFM3</accession>
<gene>
    <name evidence="2" type="ORF">RhiirA4_510525</name>
</gene>
<evidence type="ECO:0000313" key="3">
    <source>
        <dbReference type="Proteomes" id="UP000234323"/>
    </source>
</evidence>
<dbReference type="VEuPathDB" id="FungiDB:RhiirA1_476419"/>
<protein>
    <submittedName>
        <fullName evidence="2">Uncharacterized protein</fullName>
    </submittedName>
</protein>
<proteinExistence type="predicted"/>
<dbReference type="AlphaFoldDB" id="A0A2I1HFM3"/>
<evidence type="ECO:0000256" key="1">
    <source>
        <dbReference type="SAM" id="MobiDB-lite"/>
    </source>
</evidence>
<feature type="compositionally biased region" description="Acidic residues" evidence="1">
    <location>
        <begin position="72"/>
        <end position="104"/>
    </location>
</feature>